<keyword evidence="2" id="KW-0812">Transmembrane</keyword>
<evidence type="ECO:0000256" key="1">
    <source>
        <dbReference type="PROSITE-ProRule" id="PRU00339"/>
    </source>
</evidence>
<dbReference type="InterPro" id="IPR033745">
    <property type="entry name" value="Fis1_cytosol"/>
</dbReference>
<feature type="transmembrane region" description="Helical" evidence="2">
    <location>
        <begin position="122"/>
        <end position="148"/>
    </location>
</feature>
<dbReference type="InterPro" id="IPR028061">
    <property type="entry name" value="Fis1_TPR_C"/>
</dbReference>
<organism evidence="3 4">
    <name type="scientific">Brachionus plicatilis</name>
    <name type="common">Marine rotifer</name>
    <name type="synonym">Brachionus muelleri</name>
    <dbReference type="NCBI Taxonomy" id="10195"/>
    <lineage>
        <taxon>Eukaryota</taxon>
        <taxon>Metazoa</taxon>
        <taxon>Spiralia</taxon>
        <taxon>Gnathifera</taxon>
        <taxon>Rotifera</taxon>
        <taxon>Eurotatoria</taxon>
        <taxon>Monogononta</taxon>
        <taxon>Pseudotrocha</taxon>
        <taxon>Ploima</taxon>
        <taxon>Brachionidae</taxon>
        <taxon>Brachionus</taxon>
    </lineage>
</organism>
<dbReference type="GO" id="GO:0000422">
    <property type="term" value="P:autophagy of mitochondrion"/>
    <property type="evidence" value="ECO:0007669"/>
    <property type="project" value="TreeGrafter"/>
</dbReference>
<dbReference type="GO" id="GO:0005741">
    <property type="term" value="C:mitochondrial outer membrane"/>
    <property type="evidence" value="ECO:0007669"/>
    <property type="project" value="TreeGrafter"/>
</dbReference>
<dbReference type="EMBL" id="REGN01001916">
    <property type="protein sequence ID" value="RNA31610.1"/>
    <property type="molecule type" value="Genomic_DNA"/>
</dbReference>
<evidence type="ECO:0000256" key="2">
    <source>
        <dbReference type="SAM" id="Phobius"/>
    </source>
</evidence>
<dbReference type="GO" id="GO:0016559">
    <property type="term" value="P:peroxisome fission"/>
    <property type="evidence" value="ECO:0007669"/>
    <property type="project" value="TreeGrafter"/>
</dbReference>
<dbReference type="AlphaFoldDB" id="A0A3M7S7R9"/>
<feature type="repeat" description="TPR" evidence="1">
    <location>
        <begin position="70"/>
        <end position="103"/>
    </location>
</feature>
<dbReference type="OrthoDB" id="421154at2759"/>
<reference evidence="3 4" key="1">
    <citation type="journal article" date="2018" name="Sci. Rep.">
        <title>Genomic signatures of local adaptation to the degree of environmental predictability in rotifers.</title>
        <authorList>
            <person name="Franch-Gras L."/>
            <person name="Hahn C."/>
            <person name="Garcia-Roger E.M."/>
            <person name="Carmona M.J."/>
            <person name="Serra M."/>
            <person name="Gomez A."/>
        </authorList>
    </citation>
    <scope>NUCLEOTIDE SEQUENCE [LARGE SCALE GENOMIC DNA]</scope>
    <source>
        <strain evidence="3">HYR1</strain>
    </source>
</reference>
<dbReference type="Proteomes" id="UP000276133">
    <property type="component" value="Unassembled WGS sequence"/>
</dbReference>
<dbReference type="Pfam" id="PF14853">
    <property type="entry name" value="Fis1_TPR_C"/>
    <property type="match status" value="1"/>
</dbReference>
<accession>A0A3M7S7R9</accession>
<dbReference type="STRING" id="10195.A0A3M7S7R9"/>
<evidence type="ECO:0000313" key="4">
    <source>
        <dbReference type="Proteomes" id="UP000276133"/>
    </source>
</evidence>
<protein>
    <submittedName>
        <fullName evidence="3">Mitochondrial fission 1</fullName>
    </submittedName>
</protein>
<dbReference type="InterPro" id="IPR016543">
    <property type="entry name" value="Fis1"/>
</dbReference>
<name>A0A3M7S7R9_BRAPC</name>
<comment type="caution">
    <text evidence="3">The sequence shown here is derived from an EMBL/GenBank/DDBJ whole genome shotgun (WGS) entry which is preliminary data.</text>
</comment>
<dbReference type="InterPro" id="IPR011990">
    <property type="entry name" value="TPR-like_helical_dom_sf"/>
</dbReference>
<keyword evidence="4" id="KW-1185">Reference proteome</keyword>
<dbReference type="PANTHER" id="PTHR13247">
    <property type="entry name" value="TETRATRICOPEPTIDE REPEAT PROTEIN 11 TPR REPEAT PROTEIN 11"/>
    <property type="match status" value="1"/>
</dbReference>
<sequence>MTSIMLNEFISDEELLKARESFNSIKSPTETQRFEFALNLIRSKQRPVIEEGLDIFQRLFANTRDENMKRDTLYYMAIGQTKLNNYEQALKFLQSILNVQPANEQVRDLYIEVNRRMKKDGLIGLGIVGSAAAVGLVGIIGLGAALLAKK</sequence>
<dbReference type="CDD" id="cd12212">
    <property type="entry name" value="Fis1"/>
    <property type="match status" value="1"/>
</dbReference>
<proteinExistence type="predicted"/>
<evidence type="ECO:0000313" key="3">
    <source>
        <dbReference type="EMBL" id="RNA31610.1"/>
    </source>
</evidence>
<dbReference type="GO" id="GO:0000266">
    <property type="term" value="P:mitochondrial fission"/>
    <property type="evidence" value="ECO:0007669"/>
    <property type="project" value="InterPro"/>
</dbReference>
<keyword evidence="2" id="KW-0472">Membrane</keyword>
<keyword evidence="1" id="KW-0802">TPR repeat</keyword>
<dbReference type="GO" id="GO:0005778">
    <property type="term" value="C:peroxisomal membrane"/>
    <property type="evidence" value="ECO:0007669"/>
    <property type="project" value="TreeGrafter"/>
</dbReference>
<gene>
    <name evidence="3" type="ORF">BpHYR1_045873</name>
</gene>
<dbReference type="GO" id="GO:0043653">
    <property type="term" value="P:mitochondrial fragmentation involved in apoptotic process"/>
    <property type="evidence" value="ECO:0007669"/>
    <property type="project" value="TreeGrafter"/>
</dbReference>
<keyword evidence="2" id="KW-1133">Transmembrane helix</keyword>
<dbReference type="Gene3D" id="1.25.40.10">
    <property type="entry name" value="Tetratricopeptide repeat domain"/>
    <property type="match status" value="1"/>
</dbReference>
<dbReference type="InterPro" id="IPR019734">
    <property type="entry name" value="TPR_rpt"/>
</dbReference>
<dbReference type="PROSITE" id="PS50005">
    <property type="entry name" value="TPR"/>
    <property type="match status" value="1"/>
</dbReference>
<dbReference type="PANTHER" id="PTHR13247:SF0">
    <property type="entry name" value="MITOCHONDRIAL FISSION 1 PROTEIN"/>
    <property type="match status" value="1"/>
</dbReference>
<dbReference type="SUPFAM" id="SSF48452">
    <property type="entry name" value="TPR-like"/>
    <property type="match status" value="1"/>
</dbReference>